<keyword evidence="3" id="KW-1185">Reference proteome</keyword>
<organism evidence="2 3">
    <name type="scientific">Triparma strigata</name>
    <dbReference type="NCBI Taxonomy" id="1606541"/>
    <lineage>
        <taxon>Eukaryota</taxon>
        <taxon>Sar</taxon>
        <taxon>Stramenopiles</taxon>
        <taxon>Ochrophyta</taxon>
        <taxon>Bolidophyceae</taxon>
        <taxon>Parmales</taxon>
        <taxon>Triparmaceae</taxon>
        <taxon>Triparma</taxon>
    </lineage>
</organism>
<name>A0A9W7A2D9_9STRA</name>
<feature type="transmembrane region" description="Helical" evidence="1">
    <location>
        <begin position="183"/>
        <end position="207"/>
    </location>
</feature>
<dbReference type="EMBL" id="BRXY01000095">
    <property type="protein sequence ID" value="GMH64461.1"/>
    <property type="molecule type" value="Genomic_DNA"/>
</dbReference>
<dbReference type="OrthoDB" id="186615at2759"/>
<reference evidence="3" key="1">
    <citation type="journal article" date="2023" name="Commun. Biol.">
        <title>Genome analysis of Parmales, the sister group of diatoms, reveals the evolutionary specialization of diatoms from phago-mixotrophs to photoautotrophs.</title>
        <authorList>
            <person name="Ban H."/>
            <person name="Sato S."/>
            <person name="Yoshikawa S."/>
            <person name="Yamada K."/>
            <person name="Nakamura Y."/>
            <person name="Ichinomiya M."/>
            <person name="Sato N."/>
            <person name="Blanc-Mathieu R."/>
            <person name="Endo H."/>
            <person name="Kuwata A."/>
            <person name="Ogata H."/>
        </authorList>
    </citation>
    <scope>NUCLEOTIDE SEQUENCE [LARGE SCALE GENOMIC DNA]</scope>
    <source>
        <strain evidence="3">NIES 3701</strain>
    </source>
</reference>
<feature type="transmembrane region" description="Helical" evidence="1">
    <location>
        <begin position="145"/>
        <end position="163"/>
    </location>
</feature>
<keyword evidence="1" id="KW-1133">Transmembrane helix</keyword>
<feature type="transmembrane region" description="Helical" evidence="1">
    <location>
        <begin position="492"/>
        <end position="511"/>
    </location>
</feature>
<dbReference type="Proteomes" id="UP001165085">
    <property type="component" value="Unassembled WGS sequence"/>
</dbReference>
<comment type="caution">
    <text evidence="2">The sequence shown here is derived from an EMBL/GenBank/DDBJ whole genome shotgun (WGS) entry which is preliminary data.</text>
</comment>
<feature type="transmembrane region" description="Helical" evidence="1">
    <location>
        <begin position="228"/>
        <end position="255"/>
    </location>
</feature>
<feature type="transmembrane region" description="Helical" evidence="1">
    <location>
        <begin position="38"/>
        <end position="60"/>
    </location>
</feature>
<keyword evidence="1" id="KW-0812">Transmembrane</keyword>
<keyword evidence="1" id="KW-0472">Membrane</keyword>
<feature type="transmembrane region" description="Helical" evidence="1">
    <location>
        <begin position="261"/>
        <end position="280"/>
    </location>
</feature>
<proteinExistence type="predicted"/>
<feature type="transmembrane region" description="Helical" evidence="1">
    <location>
        <begin position="106"/>
        <end position="133"/>
    </location>
</feature>
<evidence type="ECO:0000313" key="2">
    <source>
        <dbReference type="EMBL" id="GMH64461.1"/>
    </source>
</evidence>
<accession>A0A9W7A2D9</accession>
<sequence>MDATPHAGTGKRRNSLSVEAANAISNLTQSFAQQLRTFILGTGAFSVAAAVLPIAAIFLLRKTTYEIALDFFGDSASNVPPILYNTTVVSFTPETRSLHFCESAGALGAVSTLMATCICLFWVSTWLTMLLRCHIMFRMATVGKAVNIFIALTSMTICTLLHIKELKYQGEHGVGTTPTPVATTFPAMVAFLPPAMFTVAFITNTNTSTNDNNNNNNNGSLRPSLLKVYFIFFTALLLEVMAQTIYAFMVIPYFFREDTSTLNRFLVRMLGQVILLYFGVEISWRWTAYAKEHLGVETKNAAVATFGFYACVVPLLGRVMQGSAETLAQSVIYEVAGTIAELFLADSFLKSKTPIVDSVLTAKALFAGCGQSLNKVKPHAPMKRRLTRSLLTGLERWERIFCETCMIMLTITEASSLLSSSLFWLLLKANPNKAGSPAIPEAQTITSLGIMLFGELIVTDGAIAYASNKFQGRYVVNIASAWTELIADRANLIWYLVGLSSLITVWVTLNLPTNMCFTSPISDEENWAITSCPQWPVDIGQMARVSASYQNLWLEAKNSTNNNSSFF</sequence>
<evidence type="ECO:0000256" key="1">
    <source>
        <dbReference type="SAM" id="Phobius"/>
    </source>
</evidence>
<feature type="transmembrane region" description="Helical" evidence="1">
    <location>
        <begin position="406"/>
        <end position="427"/>
    </location>
</feature>
<protein>
    <recommendedName>
        <fullName evidence="4">Transmembrane protein</fullName>
    </recommendedName>
</protein>
<dbReference type="AlphaFoldDB" id="A0A9W7A2D9"/>
<gene>
    <name evidence="2" type="ORF">TrST_g87</name>
</gene>
<evidence type="ECO:0008006" key="4">
    <source>
        <dbReference type="Google" id="ProtNLM"/>
    </source>
</evidence>
<evidence type="ECO:0000313" key="3">
    <source>
        <dbReference type="Proteomes" id="UP001165085"/>
    </source>
</evidence>